<evidence type="ECO:0000256" key="1">
    <source>
        <dbReference type="ARBA" id="ARBA00001947"/>
    </source>
</evidence>
<dbReference type="InterPro" id="IPR038071">
    <property type="entry name" value="UROD/MetE-like_sf"/>
</dbReference>
<reference evidence="5" key="1">
    <citation type="journal article" date="2020" name="mSystems">
        <title>Genome- and Community-Level Interaction Insights into Carbon Utilization and Element Cycling Functions of Hydrothermarchaeota in Hydrothermal Sediment.</title>
        <authorList>
            <person name="Zhou Z."/>
            <person name="Liu Y."/>
            <person name="Xu W."/>
            <person name="Pan J."/>
            <person name="Luo Z.H."/>
            <person name="Li M."/>
        </authorList>
    </citation>
    <scope>NUCLEOTIDE SEQUENCE [LARGE SCALE GENOMIC DNA]</scope>
    <source>
        <strain evidence="5">HyVt-85</strain>
    </source>
</reference>
<dbReference type="AlphaFoldDB" id="A0A7J3T9X2"/>
<organism evidence="5">
    <name type="scientific">Candidatus Aciduliprofundum boonei</name>
    <dbReference type="NCBI Taxonomy" id="379547"/>
    <lineage>
        <taxon>Archaea</taxon>
        <taxon>Methanobacteriati</taxon>
        <taxon>Thermoplasmatota</taxon>
        <taxon>DHVE2 group</taxon>
        <taxon>Candidatus Aciduliprofundum</taxon>
    </lineage>
</organism>
<comment type="cofactor">
    <cofactor evidence="1">
        <name>Zn(2+)</name>
        <dbReference type="ChEBI" id="CHEBI:29105"/>
    </cofactor>
</comment>
<dbReference type="Pfam" id="PF01717">
    <property type="entry name" value="Meth_synt_2"/>
    <property type="match status" value="1"/>
</dbReference>
<accession>A0A7J3T9X2</accession>
<proteinExistence type="predicted"/>
<dbReference type="GO" id="GO:0003871">
    <property type="term" value="F:5-methyltetrahydropteroyltriglutamate-homocysteine S-methyltransferase activity"/>
    <property type="evidence" value="ECO:0007669"/>
    <property type="project" value="InterPro"/>
</dbReference>
<dbReference type="GO" id="GO:0008270">
    <property type="term" value="F:zinc ion binding"/>
    <property type="evidence" value="ECO:0007669"/>
    <property type="project" value="InterPro"/>
</dbReference>
<gene>
    <name evidence="5" type="ORF">ENL31_01225</name>
</gene>
<dbReference type="CDD" id="cd03311">
    <property type="entry name" value="CIMS_C_terminal_like"/>
    <property type="match status" value="1"/>
</dbReference>
<name>A0A7J3T9X2_9ARCH</name>
<dbReference type="GO" id="GO:0009086">
    <property type="term" value="P:methionine biosynthetic process"/>
    <property type="evidence" value="ECO:0007669"/>
    <property type="project" value="InterPro"/>
</dbReference>
<evidence type="ECO:0000256" key="2">
    <source>
        <dbReference type="ARBA" id="ARBA00022723"/>
    </source>
</evidence>
<evidence type="ECO:0000259" key="4">
    <source>
        <dbReference type="Pfam" id="PF01717"/>
    </source>
</evidence>
<dbReference type="SUPFAM" id="SSF51726">
    <property type="entry name" value="UROD/MetE-like"/>
    <property type="match status" value="1"/>
</dbReference>
<keyword evidence="2" id="KW-0479">Metal-binding</keyword>
<evidence type="ECO:0000256" key="3">
    <source>
        <dbReference type="ARBA" id="ARBA00022833"/>
    </source>
</evidence>
<dbReference type="Gene3D" id="3.20.20.210">
    <property type="match status" value="1"/>
</dbReference>
<dbReference type="PANTHER" id="PTHR30519">
    <property type="entry name" value="5-METHYLTETRAHYDROPTEROYLTRIGLUTAMATE--HOMOCYSTEINE METHYLTRANSFERASE"/>
    <property type="match status" value="1"/>
</dbReference>
<protein>
    <recommendedName>
        <fullName evidence="4">Cobalamin-independent methionine synthase MetE C-terminal/archaeal domain-containing protein</fullName>
    </recommendedName>
</protein>
<comment type="caution">
    <text evidence="5">The sequence shown here is derived from an EMBL/GenBank/DDBJ whole genome shotgun (WGS) entry which is preliminary data.</text>
</comment>
<sequence>MFETYEIGSLPKPIWIVKALRKEKLSEKDFQEMRNWSRKVALAEEQKEIEKKIRNGEAKRKEIRDFAALFNIRYLESAGLDYIYDGEARRIEMYEYPVKYIEGIEILDWVRSFDNKYYRKGVCVNRPKLKKPYHVDEFLFVMKHAKRKIKIPITGPYTLADWSFNEYYYHPDFFDIKRSRYRAKEEFVFDLAKEIIRPNIIALVNAGAKWLQIDEPAATTHPEEVPLFVEAFNEVVKGIDCKFSVHICYSDYSLLYPHILDMKVDHYAFEYANSGNYEGILSLFKEYGDKREIGLGVIDVHRDFIESPELVKERLLHGYRFLEDYVVYANPDCGLRTRSLEVAYEKLKNLVKGAHMAREEI</sequence>
<dbReference type="Proteomes" id="UP000886130">
    <property type="component" value="Unassembled WGS sequence"/>
</dbReference>
<dbReference type="InterPro" id="IPR002629">
    <property type="entry name" value="Met_Synth_C/arc"/>
</dbReference>
<evidence type="ECO:0000313" key="5">
    <source>
        <dbReference type="EMBL" id="HHE75734.1"/>
    </source>
</evidence>
<keyword evidence="3" id="KW-0862">Zinc</keyword>
<dbReference type="EMBL" id="DRTM01000091">
    <property type="protein sequence ID" value="HHE75734.1"/>
    <property type="molecule type" value="Genomic_DNA"/>
</dbReference>
<feature type="domain" description="Cobalamin-independent methionine synthase MetE C-terminal/archaeal" evidence="4">
    <location>
        <begin position="46"/>
        <end position="354"/>
    </location>
</feature>